<keyword evidence="4" id="KW-0456">Lyase</keyword>
<evidence type="ECO:0000256" key="4">
    <source>
        <dbReference type="ARBA" id="ARBA00023239"/>
    </source>
</evidence>
<evidence type="ECO:0000259" key="5">
    <source>
        <dbReference type="PROSITE" id="PS51891"/>
    </source>
</evidence>
<feature type="domain" description="CENP-V/GFA" evidence="5">
    <location>
        <begin position="5"/>
        <end position="117"/>
    </location>
</feature>
<dbReference type="GO" id="GO:0046872">
    <property type="term" value="F:metal ion binding"/>
    <property type="evidence" value="ECO:0007669"/>
    <property type="project" value="UniProtKB-KW"/>
</dbReference>
<dbReference type="EMBL" id="JAPDRK010000002">
    <property type="protein sequence ID" value="KAJ9615756.1"/>
    <property type="molecule type" value="Genomic_DNA"/>
</dbReference>
<reference evidence="6" key="1">
    <citation type="submission" date="2022-10" db="EMBL/GenBank/DDBJ databases">
        <title>Culturing micro-colonial fungi from biological soil crusts in the Mojave desert and describing Neophaeococcomyces mojavensis, and introducing the new genera and species Taxawa tesnikishii.</title>
        <authorList>
            <person name="Kurbessoian T."/>
            <person name="Stajich J.E."/>
        </authorList>
    </citation>
    <scope>NUCLEOTIDE SEQUENCE</scope>
    <source>
        <strain evidence="6">TK_41</strain>
    </source>
</reference>
<evidence type="ECO:0000313" key="7">
    <source>
        <dbReference type="Proteomes" id="UP001172673"/>
    </source>
</evidence>
<dbReference type="Proteomes" id="UP001172673">
    <property type="component" value="Unassembled WGS sequence"/>
</dbReference>
<proteinExistence type="inferred from homology"/>
<gene>
    <name evidence="6" type="ORF">H2200_001833</name>
</gene>
<dbReference type="PROSITE" id="PS51891">
    <property type="entry name" value="CENP_V_GFA"/>
    <property type="match status" value="1"/>
</dbReference>
<keyword evidence="3" id="KW-0862">Zinc</keyword>
<evidence type="ECO:0000256" key="2">
    <source>
        <dbReference type="ARBA" id="ARBA00022723"/>
    </source>
</evidence>
<dbReference type="Gene3D" id="3.90.1590.10">
    <property type="entry name" value="glutathione-dependent formaldehyde- activating enzyme (gfa)"/>
    <property type="match status" value="1"/>
</dbReference>
<organism evidence="6 7">
    <name type="scientific">Cladophialophora chaetospira</name>
    <dbReference type="NCBI Taxonomy" id="386627"/>
    <lineage>
        <taxon>Eukaryota</taxon>
        <taxon>Fungi</taxon>
        <taxon>Dikarya</taxon>
        <taxon>Ascomycota</taxon>
        <taxon>Pezizomycotina</taxon>
        <taxon>Eurotiomycetes</taxon>
        <taxon>Chaetothyriomycetidae</taxon>
        <taxon>Chaetothyriales</taxon>
        <taxon>Herpotrichiellaceae</taxon>
        <taxon>Cladophialophora</taxon>
    </lineage>
</organism>
<evidence type="ECO:0000256" key="1">
    <source>
        <dbReference type="ARBA" id="ARBA00005495"/>
    </source>
</evidence>
<dbReference type="PANTHER" id="PTHR33337:SF40">
    <property type="entry name" value="CENP-V_GFA DOMAIN-CONTAINING PROTEIN-RELATED"/>
    <property type="match status" value="1"/>
</dbReference>
<protein>
    <recommendedName>
        <fullName evidence="5">CENP-V/GFA domain-containing protein</fullName>
    </recommendedName>
</protein>
<dbReference type="GO" id="GO:0016846">
    <property type="term" value="F:carbon-sulfur lyase activity"/>
    <property type="evidence" value="ECO:0007669"/>
    <property type="project" value="InterPro"/>
</dbReference>
<dbReference type="SUPFAM" id="SSF51316">
    <property type="entry name" value="Mss4-like"/>
    <property type="match status" value="1"/>
</dbReference>
<evidence type="ECO:0000313" key="6">
    <source>
        <dbReference type="EMBL" id="KAJ9615756.1"/>
    </source>
</evidence>
<comment type="caution">
    <text evidence="6">The sequence shown here is derived from an EMBL/GenBank/DDBJ whole genome shotgun (WGS) entry which is preliminary data.</text>
</comment>
<dbReference type="InterPro" id="IPR011057">
    <property type="entry name" value="Mss4-like_sf"/>
</dbReference>
<dbReference type="InterPro" id="IPR006913">
    <property type="entry name" value="CENP-V/GFA"/>
</dbReference>
<sequence>MTQTIPGGCYCGKIRYEVALDNPDEQARTSICHCKNSGEHGITTKIPKSSFKVIEGKDFVTVHEADNRTGVILHREFCKECGGPILEYGANAGDFVYVFYGSFDHPTTLPPKGEFFTSKRDSWMPEVPDRFNFKIRPRSTLPSLFQKKEVKQ</sequence>
<dbReference type="PANTHER" id="PTHR33337">
    <property type="entry name" value="GFA DOMAIN-CONTAINING PROTEIN"/>
    <property type="match status" value="1"/>
</dbReference>
<keyword evidence="2" id="KW-0479">Metal-binding</keyword>
<evidence type="ECO:0000256" key="3">
    <source>
        <dbReference type="ARBA" id="ARBA00022833"/>
    </source>
</evidence>
<dbReference type="Pfam" id="PF04828">
    <property type="entry name" value="GFA"/>
    <property type="match status" value="1"/>
</dbReference>
<comment type="similarity">
    <text evidence="1">Belongs to the Gfa family.</text>
</comment>
<accession>A0AA38XLQ3</accession>
<keyword evidence="7" id="KW-1185">Reference proteome</keyword>
<name>A0AA38XLQ3_9EURO</name>
<dbReference type="AlphaFoldDB" id="A0AA38XLQ3"/>